<organism evidence="1 2">
    <name type="scientific">Pseudomonas graminis</name>
    <dbReference type="NCBI Taxonomy" id="158627"/>
    <lineage>
        <taxon>Bacteria</taxon>
        <taxon>Pseudomonadati</taxon>
        <taxon>Pseudomonadota</taxon>
        <taxon>Gammaproteobacteria</taxon>
        <taxon>Pseudomonadales</taxon>
        <taxon>Pseudomonadaceae</taxon>
        <taxon>Pseudomonas</taxon>
    </lineage>
</organism>
<gene>
    <name evidence="1" type="ORF">SAMN05216197_101302</name>
</gene>
<dbReference type="AlphaFoldDB" id="A0A1H9YKJ3"/>
<dbReference type="EMBL" id="FOHW01000001">
    <property type="protein sequence ID" value="SES69610.1"/>
    <property type="molecule type" value="Genomic_DNA"/>
</dbReference>
<proteinExistence type="predicted"/>
<evidence type="ECO:0000313" key="1">
    <source>
        <dbReference type="EMBL" id="SES69610.1"/>
    </source>
</evidence>
<sequence>MQGLDWNNRLPPNSMPSGALPLDFLPMGFGTAQSPALSLNRALSQEPLRDAYETFIQQRFRQAHNAEIRSFMPELFGLHDNTGTLCAVAGVRVATSGALFLENYLDQPVEQMIEASAGRPVDRQGIVEVGNLAASNLGSARLSIITVTWLLAMSGLEWVAFTGNAGLVNSFNRLGLRPLTLCVADPLRLGEDRHAWGNYYDSQPSVHVGDIRSGFLHLSSSGVFERFGLPLTLEDSCHVA</sequence>
<dbReference type="OrthoDB" id="7432757at2"/>
<dbReference type="InterPro" id="IPR022050">
    <property type="entry name" value="T_hemolysin"/>
</dbReference>
<accession>A0A1H9YKJ3</accession>
<protein>
    <submittedName>
        <fullName evidence="1">Thermostable hemolysin</fullName>
    </submittedName>
</protein>
<dbReference type="RefSeq" id="WP_083398682.1">
    <property type="nucleotide sequence ID" value="NZ_FOHW01000001.1"/>
</dbReference>
<evidence type="ECO:0000313" key="2">
    <source>
        <dbReference type="Proteomes" id="UP000182332"/>
    </source>
</evidence>
<dbReference type="Pfam" id="PF12261">
    <property type="entry name" value="T_hemolysin"/>
    <property type="match status" value="1"/>
</dbReference>
<dbReference type="Proteomes" id="UP000182332">
    <property type="component" value="Unassembled WGS sequence"/>
</dbReference>
<name>A0A1H9YKJ3_9PSED</name>
<reference evidence="1 2" key="1">
    <citation type="submission" date="2016-10" db="EMBL/GenBank/DDBJ databases">
        <authorList>
            <person name="de Groot N.N."/>
        </authorList>
    </citation>
    <scope>NUCLEOTIDE SEQUENCE [LARGE SCALE GENOMIC DNA]</scope>
    <source>
        <strain evidence="1 2">DSM 11363</strain>
    </source>
</reference>